<reference evidence="5" key="1">
    <citation type="submission" date="2012-10" db="EMBL/GenBank/DDBJ databases">
        <authorList>
            <person name="Maita H."/>
            <person name="Sato S."/>
        </authorList>
    </citation>
    <scope>NUCLEOTIDE SEQUENCE</scope>
    <source>
        <strain evidence="5">NZP2037</strain>
    </source>
</reference>
<name>M5B2N9_RHILI</name>
<dbReference type="SUPFAM" id="SSF101898">
    <property type="entry name" value="NHL repeat"/>
    <property type="match status" value="1"/>
</dbReference>
<evidence type="ECO:0000256" key="2">
    <source>
        <dbReference type="ARBA" id="ARBA00022737"/>
    </source>
</evidence>
<dbReference type="PANTHER" id="PTHR10680:SF38">
    <property type="entry name" value="BLL1368 PROTEIN"/>
    <property type="match status" value="1"/>
</dbReference>
<evidence type="ECO:0000313" key="5">
    <source>
        <dbReference type="EMBL" id="BAN09896.1"/>
    </source>
</evidence>
<protein>
    <submittedName>
        <fullName evidence="5">Probable NHL repeat protein</fullName>
    </submittedName>
</protein>
<accession>M5B2N9</accession>
<dbReference type="Gene3D" id="2.120.10.30">
    <property type="entry name" value="TolB, C-terminal domain"/>
    <property type="match status" value="1"/>
</dbReference>
<reference evidence="5" key="2">
    <citation type="journal article" date="2013" name="Microbes Environ.">
        <title>Commonalities and Differences among Symbiosis Islands of Three Mesorhizobium loti Strains.</title>
        <authorList>
            <person name="Kasai-Maita H."/>
            <person name="Hirakawa H."/>
            <person name="Nakamura Y."/>
            <person name="Kaneko T."/>
            <person name="Miki K."/>
            <person name="Maruya J."/>
            <person name="Okazaki S."/>
            <person name="Tabata S."/>
            <person name="Saeki K."/>
            <person name="Sato S."/>
        </authorList>
    </citation>
    <scope>NUCLEOTIDE SEQUENCE</scope>
    <source>
        <strain evidence="5">NZP2037</strain>
    </source>
</reference>
<dbReference type="PROSITE" id="PS51125">
    <property type="entry name" value="NHL"/>
    <property type="match status" value="2"/>
</dbReference>
<dbReference type="InterPro" id="IPR011042">
    <property type="entry name" value="6-blade_b-propeller_TolB-like"/>
</dbReference>
<proteinExistence type="predicted"/>
<keyword evidence="2" id="KW-0677">Repeat</keyword>
<dbReference type="EMBL" id="AP012557">
    <property type="protein sequence ID" value="BAN09896.1"/>
    <property type="molecule type" value="Genomic_DNA"/>
</dbReference>
<evidence type="ECO:0000256" key="1">
    <source>
        <dbReference type="ARBA" id="ARBA00022729"/>
    </source>
</evidence>
<dbReference type="PANTHER" id="PTHR10680">
    <property type="entry name" value="PEPTIDYL-GLYCINE ALPHA-AMIDATING MONOOXYGENASE"/>
    <property type="match status" value="1"/>
</dbReference>
<keyword evidence="1" id="KW-0732">Signal</keyword>
<evidence type="ECO:0000256" key="4">
    <source>
        <dbReference type="PROSITE-ProRule" id="PRU00504"/>
    </source>
</evidence>
<dbReference type="InterPro" id="IPR001258">
    <property type="entry name" value="NHL_repeat"/>
</dbReference>
<dbReference type="CDD" id="cd14958">
    <property type="entry name" value="NHL_PAL_like"/>
    <property type="match status" value="1"/>
</dbReference>
<organism evidence="5">
    <name type="scientific">Rhizobium loti</name>
    <name type="common">Mesorhizobium loti</name>
    <dbReference type="NCBI Taxonomy" id="381"/>
    <lineage>
        <taxon>Bacteria</taxon>
        <taxon>Pseudomonadati</taxon>
        <taxon>Pseudomonadota</taxon>
        <taxon>Alphaproteobacteria</taxon>
        <taxon>Hyphomicrobiales</taxon>
        <taxon>Phyllobacteriaceae</taxon>
        <taxon>Mesorhizobium</taxon>
    </lineage>
</organism>
<evidence type="ECO:0000256" key="3">
    <source>
        <dbReference type="ARBA" id="ARBA00023180"/>
    </source>
</evidence>
<feature type="repeat" description="NHL" evidence="4">
    <location>
        <begin position="210"/>
        <end position="246"/>
    </location>
</feature>
<dbReference type="Pfam" id="PF17170">
    <property type="entry name" value="DUF5128"/>
    <property type="match status" value="1"/>
</dbReference>
<keyword evidence="3" id="KW-0325">Glycoprotein</keyword>
<dbReference type="AlphaFoldDB" id="M5B2N9"/>
<sequence length="343" mass="38664">MNCVNFEIDSYLKRKNSWHCPSSVHINGSRSGTRVPPWRTKKLKVLGSGQYRYERVERWPNVPKYFEMGQPSDVAINSSGEIFVLARGNHPVTIWTPEGDFIGSWGDGMFSAIPHGIFIGKDDNVWIVDCGAHVAMEFSPHGQILRTLGNKNSPSPTCEGRLVHAQPFNLPTNLAIAPNGDIFVADGYGGHKVHRFNSKGELLLSWGRQGRGPGQFELVHNVWIDSRDRVLICDDENDRVQLFNMEGKYLEEWELGNPSGIFIKDDIVYFAQLQPFEDKTNGRGSGSISLYDLDGKRLTSWDNTASDDKETLIGPHDLCVAQNGDIYVCEVYGWRMSKFRKLN</sequence>
<feature type="repeat" description="NHL" evidence="4">
    <location>
        <begin position="167"/>
        <end position="199"/>
    </location>
</feature>